<dbReference type="FunFam" id="3.40.50.2000:FF:000037">
    <property type="entry name" value="Glycosyltransferase"/>
    <property type="match status" value="1"/>
</dbReference>
<dbReference type="InterPro" id="IPR002213">
    <property type="entry name" value="UDP_glucos_trans"/>
</dbReference>
<evidence type="ECO:0000256" key="1">
    <source>
        <dbReference type="ARBA" id="ARBA00009995"/>
    </source>
</evidence>
<dbReference type="PANTHER" id="PTHR48049">
    <property type="entry name" value="GLYCOSYLTRANSFERASE"/>
    <property type="match status" value="1"/>
</dbReference>
<keyword evidence="2" id="KW-0328">Glycosyltransferase</keyword>
<evidence type="ECO:0000256" key="3">
    <source>
        <dbReference type="ARBA" id="ARBA00022679"/>
    </source>
</evidence>
<evidence type="ECO:0000313" key="4">
    <source>
        <dbReference type="EMBL" id="MBX41403.1"/>
    </source>
</evidence>
<keyword evidence="3 4" id="KW-0808">Transferase</keyword>
<dbReference type="GO" id="GO:0035251">
    <property type="term" value="F:UDP-glucosyltransferase activity"/>
    <property type="evidence" value="ECO:0007669"/>
    <property type="project" value="InterPro"/>
</dbReference>
<dbReference type="AlphaFoldDB" id="A0A2P2NG31"/>
<dbReference type="Pfam" id="PF00201">
    <property type="entry name" value="UDPGT"/>
    <property type="match status" value="1"/>
</dbReference>
<dbReference type="EMBL" id="GGEC01060919">
    <property type="protein sequence ID" value="MBX41403.1"/>
    <property type="molecule type" value="Transcribed_RNA"/>
</dbReference>
<dbReference type="InterPro" id="IPR050481">
    <property type="entry name" value="UDP-glycosyltransf_plant"/>
</dbReference>
<name>A0A2P2NG31_RHIMU</name>
<comment type="similarity">
    <text evidence="1">Belongs to the UDP-glycosyltransferase family.</text>
</comment>
<dbReference type="FunFam" id="3.40.50.2000:FF:000087">
    <property type="entry name" value="Glycosyltransferase"/>
    <property type="match status" value="1"/>
</dbReference>
<accession>A0A2P2NG31</accession>
<protein>
    <submittedName>
        <fullName evidence="4">Glycosyltransferase</fullName>
    </submittedName>
</protein>
<reference evidence="4" key="1">
    <citation type="submission" date="2018-02" db="EMBL/GenBank/DDBJ databases">
        <title>Rhizophora mucronata_Transcriptome.</title>
        <authorList>
            <person name="Meera S.P."/>
            <person name="Sreeshan A."/>
            <person name="Augustine A."/>
        </authorList>
    </citation>
    <scope>NUCLEOTIDE SEQUENCE</scope>
    <source>
        <tissue evidence="4">Leaf</tissue>
    </source>
</reference>
<dbReference type="PANTHER" id="PTHR48049:SF84">
    <property type="entry name" value="UDP-GLYCOSYLTRANSFERASE 79A6"/>
    <property type="match status" value="1"/>
</dbReference>
<dbReference type="Gene3D" id="3.40.50.2000">
    <property type="entry name" value="Glycogen Phosphorylase B"/>
    <property type="match status" value="2"/>
</dbReference>
<proteinExistence type="inferred from homology"/>
<sequence length="465" mass="52042">MAGDHESLHVVMFPWFAFGHISPFVQLSNKLSIHGVRVSFFSAPGNIERIKSTLHLTPKAQIIPLPIPSVDGLSPGLDSTSEMTPAMAELLKKASDLTQPQVKALLSQLKPHFVFFDFGLHWLPKLAADLSIKTLHFSVYSAISSSYLIVPARRPSEDMTLTNNDLMKPPKGFPSNSSVTSMKRFQAEDFMYLFTKFDSGPTVYQRARESYSNCTAVVMKTCKEMEGPYVDFLQAQFQKPVFLTGPLVPEPPSGVLEAKWASWLGQFPAKSVIFCSFGSETFLSRDQIEELALGLELTGLPFFLVLNFPSTLDGRTELNKVLPSGFLERVQDRGIVHAGWVQQQLILAHASVGCFVCHSGLSSLIEAWTNECQLALLPFKGDQFFNAKLLGGDMKAAAEINRRDEDGYFGRYDIYEAIKSVMMEFDKEPGKSIRASHKKWREFLLNEEVHRNCIAQLVEQLKIMS</sequence>
<evidence type="ECO:0000256" key="2">
    <source>
        <dbReference type="ARBA" id="ARBA00022676"/>
    </source>
</evidence>
<organism evidence="4">
    <name type="scientific">Rhizophora mucronata</name>
    <name type="common">Asiatic mangrove</name>
    <dbReference type="NCBI Taxonomy" id="61149"/>
    <lineage>
        <taxon>Eukaryota</taxon>
        <taxon>Viridiplantae</taxon>
        <taxon>Streptophyta</taxon>
        <taxon>Embryophyta</taxon>
        <taxon>Tracheophyta</taxon>
        <taxon>Spermatophyta</taxon>
        <taxon>Magnoliopsida</taxon>
        <taxon>eudicotyledons</taxon>
        <taxon>Gunneridae</taxon>
        <taxon>Pentapetalae</taxon>
        <taxon>rosids</taxon>
        <taxon>fabids</taxon>
        <taxon>Malpighiales</taxon>
        <taxon>Rhizophoraceae</taxon>
        <taxon>Rhizophora</taxon>
    </lineage>
</organism>
<dbReference type="SUPFAM" id="SSF53756">
    <property type="entry name" value="UDP-Glycosyltransferase/glycogen phosphorylase"/>
    <property type="match status" value="1"/>
</dbReference>
<dbReference type="CDD" id="cd03784">
    <property type="entry name" value="GT1_Gtf-like"/>
    <property type="match status" value="1"/>
</dbReference>